<dbReference type="EMBL" id="CP022572">
    <property type="protein sequence ID" value="AZU62578.1"/>
    <property type="molecule type" value="Genomic_DNA"/>
</dbReference>
<organism evidence="1 2">
    <name type="scientific">Neobacillus mesonae</name>
    <dbReference type="NCBI Taxonomy" id="1193713"/>
    <lineage>
        <taxon>Bacteria</taxon>
        <taxon>Bacillati</taxon>
        <taxon>Bacillota</taxon>
        <taxon>Bacilli</taxon>
        <taxon>Bacillales</taxon>
        <taxon>Bacillaceae</taxon>
        <taxon>Neobacillus</taxon>
    </lineage>
</organism>
<keyword evidence="2" id="KW-1185">Reference proteome</keyword>
<evidence type="ECO:0008006" key="3">
    <source>
        <dbReference type="Google" id="ProtNLM"/>
    </source>
</evidence>
<dbReference type="OrthoDB" id="2937666at2"/>
<reference evidence="1 2" key="1">
    <citation type="submission" date="2017-07" db="EMBL/GenBank/DDBJ databases">
        <title>The complete genome sequence of Bacillus mesonae strain H20-5, an efficient strain improving plant abiotic stress resistance.</title>
        <authorList>
            <person name="Kim S.Y."/>
            <person name="Song H."/>
            <person name="Sang M.K."/>
            <person name="Weon H.-Y."/>
            <person name="Song J."/>
        </authorList>
    </citation>
    <scope>NUCLEOTIDE SEQUENCE [LARGE SCALE GENOMIC DNA]</scope>
    <source>
        <strain evidence="1 2">H20-5</strain>
    </source>
</reference>
<name>A0A3Q9QVR8_9BACI</name>
<dbReference type="RefSeq" id="WP_127487332.1">
    <property type="nucleotide sequence ID" value="NZ_CP022572.1"/>
</dbReference>
<sequence>MLLIKNSQFIKIRYFDYGNYFMAMASTKDCSVWNCYGTTREKAKEMAIFKLNQVLKEEGKKQ</sequence>
<dbReference type="Proteomes" id="UP000282892">
    <property type="component" value="Chromosome"/>
</dbReference>
<dbReference type="KEGG" id="nmk:CHR53_15605"/>
<accession>A0A3Q9QVR8</accession>
<evidence type="ECO:0000313" key="2">
    <source>
        <dbReference type="Proteomes" id="UP000282892"/>
    </source>
</evidence>
<proteinExistence type="predicted"/>
<evidence type="ECO:0000313" key="1">
    <source>
        <dbReference type="EMBL" id="AZU62578.1"/>
    </source>
</evidence>
<gene>
    <name evidence="1" type="ORF">CHR53_15605</name>
</gene>
<protein>
    <recommendedName>
        <fullName evidence="3">DUF1508 domain-containing protein</fullName>
    </recommendedName>
</protein>
<dbReference type="AlphaFoldDB" id="A0A3Q9QVR8"/>